<keyword evidence="1" id="KW-0812">Transmembrane</keyword>
<keyword evidence="1" id="KW-0472">Membrane</keyword>
<reference evidence="2 3" key="1">
    <citation type="journal article" date="2018" name="PLoS ONE">
        <title>The draft genome of Kipferlia bialata reveals reductive genome evolution in fornicate parasites.</title>
        <authorList>
            <person name="Tanifuji G."/>
            <person name="Takabayashi S."/>
            <person name="Kume K."/>
            <person name="Takagi M."/>
            <person name="Nakayama T."/>
            <person name="Kamikawa R."/>
            <person name="Inagaki Y."/>
            <person name="Hashimoto T."/>
        </authorList>
    </citation>
    <scope>NUCLEOTIDE SEQUENCE [LARGE SCALE GENOMIC DNA]</scope>
    <source>
        <strain evidence="2">NY0173</strain>
    </source>
</reference>
<evidence type="ECO:0000313" key="2">
    <source>
        <dbReference type="EMBL" id="GIQ87814.1"/>
    </source>
</evidence>
<feature type="non-terminal residue" evidence="2">
    <location>
        <position position="356"/>
    </location>
</feature>
<feature type="transmembrane region" description="Helical" evidence="1">
    <location>
        <begin position="145"/>
        <end position="167"/>
    </location>
</feature>
<comment type="caution">
    <text evidence="2">The sequence shown here is derived from an EMBL/GenBank/DDBJ whole genome shotgun (WGS) entry which is preliminary data.</text>
</comment>
<protein>
    <submittedName>
        <fullName evidence="2">Uncharacterized protein</fullName>
    </submittedName>
</protein>
<proteinExistence type="predicted"/>
<feature type="transmembrane region" description="Helical" evidence="1">
    <location>
        <begin position="179"/>
        <end position="196"/>
    </location>
</feature>
<sequence>LEDTFVYSYTYLPETEPAVTEVYDAVSGQVMGLVDDSQVDPMYLYVSAFTLGVIVFMYIFRWARTAALEKRAGSTNAKGSGIDAPATLLLLGKFDHTILDRKQSRTLRRLITRQLRDMYLIEKINMEKEKRSGLKQCELCLRRTIGITFSMSVMVVCWIVCGAVILYDISEYLPSEVQPYQSLVVSFILFGFNFVYPSVIARVVAFEQWDTNVVAFEQWDTKSKETQQTILRMAIFRLILAAVQSYVLYLDPTMPENPSMTDSAVHLIFEDAAQVMYGVLFFDLGINTIRCVIMPIFWPAALAVLKFFLRCFCCCFFCDSETEEEPIYRVPISQCLRYGIYIYYIYIYIYMCVCIC</sequence>
<evidence type="ECO:0000256" key="1">
    <source>
        <dbReference type="SAM" id="Phobius"/>
    </source>
</evidence>
<accession>A0A9K3D5S4</accession>
<feature type="transmembrane region" description="Helical" evidence="1">
    <location>
        <begin position="291"/>
        <end position="309"/>
    </location>
</feature>
<organism evidence="2 3">
    <name type="scientific">Kipferlia bialata</name>
    <dbReference type="NCBI Taxonomy" id="797122"/>
    <lineage>
        <taxon>Eukaryota</taxon>
        <taxon>Metamonada</taxon>
        <taxon>Carpediemonas-like organisms</taxon>
        <taxon>Kipferlia</taxon>
    </lineage>
</organism>
<dbReference type="AlphaFoldDB" id="A0A9K3D5S4"/>
<keyword evidence="1" id="KW-1133">Transmembrane helix</keyword>
<keyword evidence="3" id="KW-1185">Reference proteome</keyword>
<feature type="transmembrane region" description="Helical" evidence="1">
    <location>
        <begin position="42"/>
        <end position="60"/>
    </location>
</feature>
<evidence type="ECO:0000313" key="3">
    <source>
        <dbReference type="Proteomes" id="UP000265618"/>
    </source>
</evidence>
<name>A0A9K3D5S4_9EUKA</name>
<gene>
    <name evidence="2" type="ORF">KIPB_009928</name>
</gene>
<feature type="transmembrane region" description="Helical" evidence="1">
    <location>
        <begin position="230"/>
        <end position="249"/>
    </location>
</feature>
<dbReference type="Proteomes" id="UP000265618">
    <property type="component" value="Unassembled WGS sequence"/>
</dbReference>
<dbReference type="EMBL" id="BDIP01003519">
    <property type="protein sequence ID" value="GIQ87814.1"/>
    <property type="molecule type" value="Genomic_DNA"/>
</dbReference>